<evidence type="ECO:0000313" key="2">
    <source>
        <dbReference type="Proteomes" id="UP000032142"/>
    </source>
</evidence>
<gene>
    <name evidence="1" type="ORF">F383_11814</name>
</gene>
<dbReference type="EMBL" id="KN446805">
    <property type="protein sequence ID" value="KHG28867.1"/>
    <property type="molecule type" value="Genomic_DNA"/>
</dbReference>
<accession>A0A0B0PVN3</accession>
<protein>
    <submittedName>
        <fullName evidence="1">Uncharacterized protein</fullName>
    </submittedName>
</protein>
<reference evidence="2" key="1">
    <citation type="submission" date="2014-09" db="EMBL/GenBank/DDBJ databases">
        <authorList>
            <person name="Mudge J."/>
            <person name="Ramaraj T."/>
            <person name="Lindquist I.E."/>
            <person name="Bharti A.K."/>
            <person name="Sundararajan A."/>
            <person name="Cameron C.T."/>
            <person name="Woodward J.E."/>
            <person name="May G.D."/>
            <person name="Brubaker C."/>
            <person name="Broadhvest J."/>
            <person name="Wilkins T.A."/>
        </authorList>
    </citation>
    <scope>NUCLEOTIDE SEQUENCE</scope>
    <source>
        <strain evidence="2">cv. AKA8401</strain>
    </source>
</reference>
<dbReference type="AlphaFoldDB" id="A0A0B0PVN3"/>
<sequence>MRYKLLYDANVNISIFVKYIRLHDKYKNVILKFDSRTYVYECVYIFDYIMVLWF</sequence>
<organism evidence="1 2">
    <name type="scientific">Gossypium arboreum</name>
    <name type="common">Tree cotton</name>
    <name type="synonym">Gossypium nanking</name>
    <dbReference type="NCBI Taxonomy" id="29729"/>
    <lineage>
        <taxon>Eukaryota</taxon>
        <taxon>Viridiplantae</taxon>
        <taxon>Streptophyta</taxon>
        <taxon>Embryophyta</taxon>
        <taxon>Tracheophyta</taxon>
        <taxon>Spermatophyta</taxon>
        <taxon>Magnoliopsida</taxon>
        <taxon>eudicotyledons</taxon>
        <taxon>Gunneridae</taxon>
        <taxon>Pentapetalae</taxon>
        <taxon>rosids</taxon>
        <taxon>malvids</taxon>
        <taxon>Malvales</taxon>
        <taxon>Malvaceae</taxon>
        <taxon>Malvoideae</taxon>
        <taxon>Gossypium</taxon>
    </lineage>
</organism>
<evidence type="ECO:0000313" key="1">
    <source>
        <dbReference type="EMBL" id="KHG28867.1"/>
    </source>
</evidence>
<proteinExistence type="predicted"/>
<dbReference type="Proteomes" id="UP000032142">
    <property type="component" value="Unassembled WGS sequence"/>
</dbReference>
<keyword evidence="2" id="KW-1185">Reference proteome</keyword>
<name>A0A0B0PVN3_GOSAR</name>